<evidence type="ECO:0000313" key="3">
    <source>
        <dbReference type="Proteomes" id="UP000076660"/>
    </source>
</evidence>
<feature type="signal peptide" evidence="1">
    <location>
        <begin position="1"/>
        <end position="27"/>
    </location>
</feature>
<organism evidence="2 3">
    <name type="scientific">Amycolatopsis keratiniphila subsp. keratiniphila</name>
    <dbReference type="NCBI Taxonomy" id="227715"/>
    <lineage>
        <taxon>Bacteria</taxon>
        <taxon>Bacillati</taxon>
        <taxon>Actinomycetota</taxon>
        <taxon>Actinomycetes</taxon>
        <taxon>Pseudonocardiales</taxon>
        <taxon>Pseudonocardiaceae</taxon>
        <taxon>Amycolatopsis</taxon>
        <taxon>Amycolatopsis japonica group</taxon>
    </lineage>
</organism>
<reference evidence="2 3" key="1">
    <citation type="submission" date="2016-12" db="EMBL/GenBank/DDBJ databases">
        <title>Amycolatopsis keratiniphila subsp. keratiniphila genome sequencing and assembly.</title>
        <authorList>
            <person name="Mayilraj S."/>
            <person name="Kaur N."/>
        </authorList>
    </citation>
    <scope>NUCLEOTIDE SEQUENCE [LARGE SCALE GENOMIC DNA]</scope>
    <source>
        <strain evidence="2 3">DSM 44409</strain>
    </source>
</reference>
<proteinExistence type="predicted"/>
<dbReference type="InterPro" id="IPR006311">
    <property type="entry name" value="TAT_signal"/>
</dbReference>
<evidence type="ECO:0008006" key="4">
    <source>
        <dbReference type="Google" id="ProtNLM"/>
    </source>
</evidence>
<dbReference type="RefSeq" id="WP_063272475.1">
    <property type="nucleotide sequence ID" value="NZ_LQMT02000031.1"/>
</dbReference>
<dbReference type="OrthoDB" id="5197671at2"/>
<name>A0A1W2LMW2_9PSEU</name>
<dbReference type="AlphaFoldDB" id="A0A1W2LMW2"/>
<keyword evidence="1" id="KW-0732">Signal</keyword>
<gene>
    <name evidence="2" type="ORF">AVR91_0229600</name>
</gene>
<dbReference type="Proteomes" id="UP000076660">
    <property type="component" value="Unassembled WGS sequence"/>
</dbReference>
<evidence type="ECO:0000313" key="2">
    <source>
        <dbReference type="EMBL" id="ONF64408.1"/>
    </source>
</evidence>
<feature type="chain" id="PRO_5010729893" description="Secreted protein" evidence="1">
    <location>
        <begin position="28"/>
        <end position="133"/>
    </location>
</feature>
<evidence type="ECO:0000256" key="1">
    <source>
        <dbReference type="SAM" id="SignalP"/>
    </source>
</evidence>
<dbReference type="EMBL" id="LQMT02000031">
    <property type="protein sequence ID" value="ONF64408.1"/>
    <property type="molecule type" value="Genomic_DNA"/>
</dbReference>
<sequence>MNKRRAVLAIAAAPILAMTAAATPAQADSPVTIQGNCTYPGLGQELCGRVINHKDSEKWLVVADGWNCGGSGTACGDKVRLYPGDLSTDSYKDADGVYIPNGCTGHLGLRELKGGKWTKISDSIGYYKVKVKC</sequence>
<dbReference type="PROSITE" id="PS51318">
    <property type="entry name" value="TAT"/>
    <property type="match status" value="1"/>
</dbReference>
<comment type="caution">
    <text evidence="2">The sequence shown here is derived from an EMBL/GenBank/DDBJ whole genome shotgun (WGS) entry which is preliminary data.</text>
</comment>
<protein>
    <recommendedName>
        <fullName evidence="4">Secreted protein</fullName>
    </recommendedName>
</protein>
<accession>A0A1W2LMW2</accession>